<evidence type="ECO:0008006" key="3">
    <source>
        <dbReference type="Google" id="ProtNLM"/>
    </source>
</evidence>
<accession>A0A023DY74</accession>
<evidence type="ECO:0000313" key="1">
    <source>
        <dbReference type="EMBL" id="GAJ46254.1"/>
    </source>
</evidence>
<reference evidence="1 2" key="1">
    <citation type="journal article" date="2014" name="FEMS Microbiol. Lett.">
        <title>Draft genome sequences of three Holospora species (Holospora obtusa, Holospora undulata, and Holospora elegans), endonuclear symbiotic bacteria of the ciliate Paramecium caudatum.</title>
        <authorList>
            <person name="Dohra H."/>
            <person name="Tanaka K."/>
            <person name="Suzuki T."/>
            <person name="Fujishima M."/>
            <person name="Suzuki H."/>
        </authorList>
    </citation>
    <scope>NUCLEOTIDE SEQUENCE [LARGE SCALE GENOMIC DNA]</scope>
    <source>
        <strain evidence="1 2">E1</strain>
    </source>
</reference>
<evidence type="ECO:0000313" key="2">
    <source>
        <dbReference type="Proteomes" id="UP000024842"/>
    </source>
</evidence>
<proteinExistence type="predicted"/>
<protein>
    <recommendedName>
        <fullName evidence="3">Transposase</fullName>
    </recommendedName>
</protein>
<organism evidence="1 2">
    <name type="scientific">Holospora elegans E1</name>
    <dbReference type="NCBI Taxonomy" id="1427503"/>
    <lineage>
        <taxon>Bacteria</taxon>
        <taxon>Pseudomonadati</taxon>
        <taxon>Pseudomonadota</taxon>
        <taxon>Alphaproteobacteria</taxon>
        <taxon>Holosporales</taxon>
        <taxon>Holosporaceae</taxon>
        <taxon>Holospora</taxon>
    </lineage>
</organism>
<dbReference type="AlphaFoldDB" id="A0A023DY74"/>
<dbReference type="Proteomes" id="UP000024842">
    <property type="component" value="Unassembled WGS sequence"/>
</dbReference>
<dbReference type="OrthoDB" id="7278099at2"/>
<dbReference type="EMBL" id="BAUP01000075">
    <property type="protein sequence ID" value="GAJ46254.1"/>
    <property type="molecule type" value="Genomic_DNA"/>
</dbReference>
<gene>
    <name evidence="1" type="ORF">HE1_00580</name>
</gene>
<sequence>MTIEANTTKKRGNAVCYIIKSGCQWTVHSFYRPCRIKSVWEKVMHELVKTSRIKYERSKNPSYKHHSQSVKTSVKLTGASEKIGIEGGKKDT</sequence>
<name>A0A023DY74_9PROT</name>
<comment type="caution">
    <text evidence="1">The sequence shown here is derived from an EMBL/GenBank/DDBJ whole genome shotgun (WGS) entry which is preliminary data.</text>
</comment>
<keyword evidence="2" id="KW-1185">Reference proteome</keyword>